<keyword evidence="4" id="KW-1185">Reference proteome</keyword>
<dbReference type="PANTHER" id="PTHR21824:SF3">
    <property type="entry name" value="DUF5683 DOMAIN-CONTAINING PROTEIN"/>
    <property type="match status" value="1"/>
</dbReference>
<evidence type="ECO:0000313" key="3">
    <source>
        <dbReference type="EMBL" id="VDK18240.1"/>
    </source>
</evidence>
<dbReference type="AlphaFoldDB" id="A0A0M3J0K0"/>
<feature type="transmembrane region" description="Helical" evidence="1">
    <location>
        <begin position="179"/>
        <end position="198"/>
    </location>
</feature>
<feature type="chain" id="PRO_5043120689" evidence="2">
    <location>
        <begin position="24"/>
        <end position="318"/>
    </location>
</feature>
<dbReference type="InterPro" id="IPR026620">
    <property type="entry name" value="TMEM177"/>
</dbReference>
<reference evidence="3 4" key="2">
    <citation type="submission" date="2018-11" db="EMBL/GenBank/DDBJ databases">
        <authorList>
            <consortium name="Pathogen Informatics"/>
        </authorList>
    </citation>
    <scope>NUCLEOTIDE SEQUENCE [LARGE SCALE GENOMIC DNA]</scope>
</reference>
<evidence type="ECO:0000256" key="2">
    <source>
        <dbReference type="SAM" id="SignalP"/>
    </source>
</evidence>
<feature type="transmembrane region" description="Helical" evidence="1">
    <location>
        <begin position="204"/>
        <end position="226"/>
    </location>
</feature>
<dbReference type="OrthoDB" id="110174at2759"/>
<keyword evidence="1" id="KW-1133">Transmembrane helix</keyword>
<organism evidence="5">
    <name type="scientific">Anisakis simplex</name>
    <name type="common">Herring worm</name>
    <dbReference type="NCBI Taxonomy" id="6269"/>
    <lineage>
        <taxon>Eukaryota</taxon>
        <taxon>Metazoa</taxon>
        <taxon>Ecdysozoa</taxon>
        <taxon>Nematoda</taxon>
        <taxon>Chromadorea</taxon>
        <taxon>Rhabditida</taxon>
        <taxon>Spirurina</taxon>
        <taxon>Ascaridomorpha</taxon>
        <taxon>Ascaridoidea</taxon>
        <taxon>Anisakidae</taxon>
        <taxon>Anisakis</taxon>
        <taxon>Anisakis simplex complex</taxon>
    </lineage>
</organism>
<accession>A0A0M3J0K0</accession>
<evidence type="ECO:0000256" key="1">
    <source>
        <dbReference type="SAM" id="Phobius"/>
    </source>
</evidence>
<evidence type="ECO:0000313" key="4">
    <source>
        <dbReference type="Proteomes" id="UP000267096"/>
    </source>
</evidence>
<name>A0A0M3J0K0_ANISI</name>
<dbReference type="GO" id="GO:0016020">
    <property type="term" value="C:membrane"/>
    <property type="evidence" value="ECO:0007669"/>
    <property type="project" value="TreeGrafter"/>
</dbReference>
<dbReference type="WBParaSite" id="ASIM_0000103801-mRNA-1">
    <property type="protein sequence ID" value="ASIM_0000103801-mRNA-1"/>
    <property type="gene ID" value="ASIM_0000103801"/>
</dbReference>
<keyword evidence="1" id="KW-0472">Membrane</keyword>
<dbReference type="PANTHER" id="PTHR21824">
    <property type="entry name" value="TRANSMEMBRANE PROTEIN 177"/>
    <property type="match status" value="1"/>
</dbReference>
<feature type="signal peptide" evidence="2">
    <location>
        <begin position="1"/>
        <end position="23"/>
    </location>
</feature>
<evidence type="ECO:0000313" key="5">
    <source>
        <dbReference type="WBParaSite" id="ASIM_0000103801-mRNA-1"/>
    </source>
</evidence>
<gene>
    <name evidence="3" type="ORF">ASIM_LOCUS933</name>
</gene>
<keyword evidence="1" id="KW-0812">Transmembrane</keyword>
<dbReference type="EMBL" id="UYRR01000821">
    <property type="protein sequence ID" value="VDK18240.1"/>
    <property type="molecule type" value="Genomic_DNA"/>
</dbReference>
<reference evidence="5" key="1">
    <citation type="submission" date="2017-02" db="UniProtKB">
        <authorList>
            <consortium name="WormBaseParasite"/>
        </authorList>
    </citation>
    <scope>IDENTIFICATION</scope>
</reference>
<dbReference type="Proteomes" id="UP000267096">
    <property type="component" value="Unassembled WGS sequence"/>
</dbReference>
<proteinExistence type="predicted"/>
<sequence>MLGRNWHWSKQVFACFLPAYPLAHLLYNAYREESPISWIYIKRLEYPVPDHLADLVESEIENVDGLPKADVAICTSNERLAFQLKVSLTDKMDAHAYGGFYLRPAVELQLPLRAAVKDLEEATRLGAIIEISTGISSSRRKTNINSKFGEKLLTEFIISDKAKRFIIQRELQRANSGKAFCMPIFIWMTTVGMSFVFLNIATQIVGPVVAFCLSTVIVFTAFQTFYHHFSVVLEQKLDIETCKKSDVYVQGGLDFLRSTMRLNRYLRSTIDRDEASKCIAENGDRIADKLPYSKRLRKIEDFIRERNFVLKSDLDVDD</sequence>
<protein>
    <submittedName>
        <fullName evidence="5">Calcium uniporter protein</fullName>
    </submittedName>
</protein>
<keyword evidence="2" id="KW-0732">Signal</keyword>